<accession>A0ABU2S4Z0</accession>
<comment type="caution">
    <text evidence="2">The sequence shown here is derived from an EMBL/GenBank/DDBJ whole genome shotgun (WGS) entry which is preliminary data.</text>
</comment>
<dbReference type="SUPFAM" id="SSF109854">
    <property type="entry name" value="DinB/YfiT-like putative metalloenzymes"/>
    <property type="match status" value="1"/>
</dbReference>
<proteinExistence type="predicted"/>
<gene>
    <name evidence="2" type="ORF">RM779_15445</name>
</gene>
<evidence type="ECO:0000313" key="3">
    <source>
        <dbReference type="Proteomes" id="UP001183615"/>
    </source>
</evidence>
<dbReference type="Proteomes" id="UP001183615">
    <property type="component" value="Unassembled WGS sequence"/>
</dbReference>
<dbReference type="RefSeq" id="WP_311618269.1">
    <property type="nucleotide sequence ID" value="NZ_JAVREV010000007.1"/>
</dbReference>
<reference evidence="3" key="1">
    <citation type="submission" date="2023-07" db="EMBL/GenBank/DDBJ databases">
        <title>30 novel species of actinomycetes from the DSMZ collection.</title>
        <authorList>
            <person name="Nouioui I."/>
        </authorList>
    </citation>
    <scope>NUCLEOTIDE SEQUENCE [LARGE SCALE GENOMIC DNA]</scope>
    <source>
        <strain evidence="3">DSM 41886</strain>
    </source>
</reference>
<sequence length="194" mass="21517">MSPASPDATPPAPAFGWSDMFVHPDEDPRSDGRFRGERDNLVGYLADQRLTLAMKCEGLDAEALARRSVPPSPMSLLGLVRHMADVELGWFRQVLAGQDVPRPFRTAEDPDADFNGAVADPRAVEEAFAAWRTEIAFAERFVAEAPDLGVTGRRARDGEPVELREVMVHMIEEYARHNGHADLLRERIDGRVGQ</sequence>
<name>A0ABU2S4Z0_9ACTN</name>
<evidence type="ECO:0000256" key="1">
    <source>
        <dbReference type="SAM" id="MobiDB-lite"/>
    </source>
</evidence>
<dbReference type="Pfam" id="PF04978">
    <property type="entry name" value="MST"/>
    <property type="match status" value="1"/>
</dbReference>
<keyword evidence="3" id="KW-1185">Reference proteome</keyword>
<feature type="compositionally biased region" description="Basic and acidic residues" evidence="1">
    <location>
        <begin position="22"/>
        <end position="35"/>
    </location>
</feature>
<dbReference type="InterPro" id="IPR034660">
    <property type="entry name" value="DinB/YfiT-like"/>
</dbReference>
<protein>
    <submittedName>
        <fullName evidence="2">DinB family protein</fullName>
    </submittedName>
</protein>
<feature type="region of interest" description="Disordered" evidence="1">
    <location>
        <begin position="1"/>
        <end position="35"/>
    </location>
</feature>
<dbReference type="Gene3D" id="1.20.120.450">
    <property type="entry name" value="dinb family like domain"/>
    <property type="match status" value="1"/>
</dbReference>
<evidence type="ECO:0000313" key="2">
    <source>
        <dbReference type="EMBL" id="MDT0443977.1"/>
    </source>
</evidence>
<organism evidence="2 3">
    <name type="scientific">Streptomyces johnsoniae</name>
    <dbReference type="NCBI Taxonomy" id="3075532"/>
    <lineage>
        <taxon>Bacteria</taxon>
        <taxon>Bacillati</taxon>
        <taxon>Actinomycetota</taxon>
        <taxon>Actinomycetes</taxon>
        <taxon>Kitasatosporales</taxon>
        <taxon>Streptomycetaceae</taxon>
        <taxon>Streptomyces</taxon>
    </lineage>
</organism>
<dbReference type="InterPro" id="IPR007061">
    <property type="entry name" value="MST-like"/>
</dbReference>
<dbReference type="EMBL" id="JAVREV010000007">
    <property type="protein sequence ID" value="MDT0443977.1"/>
    <property type="molecule type" value="Genomic_DNA"/>
</dbReference>